<keyword evidence="2" id="KW-1185">Reference proteome</keyword>
<sequence length="68" mass="7865">MNRRKKIKDIYDKRMKQANLKVNPKKAKPKYISKAERERIAAEAATQTTDIETIEATTTTEEQVKKDA</sequence>
<organism evidence="1 2">
    <name type="scientific">Marinomonas maritima</name>
    <dbReference type="NCBI Taxonomy" id="2940935"/>
    <lineage>
        <taxon>Bacteria</taxon>
        <taxon>Pseudomonadati</taxon>
        <taxon>Pseudomonadota</taxon>
        <taxon>Gammaproteobacteria</taxon>
        <taxon>Oceanospirillales</taxon>
        <taxon>Oceanospirillaceae</taxon>
        <taxon>Marinomonas</taxon>
    </lineage>
</organism>
<proteinExistence type="predicted"/>
<protein>
    <submittedName>
        <fullName evidence="1">DUF2986 domain-containing protein</fullName>
    </submittedName>
</protein>
<dbReference type="Proteomes" id="UP001139522">
    <property type="component" value="Unassembled WGS sequence"/>
</dbReference>
<dbReference type="EMBL" id="JAMZEG020000002">
    <property type="protein sequence ID" value="MDE8603575.1"/>
    <property type="molecule type" value="Genomic_DNA"/>
</dbReference>
<accession>A0ABT5WFH8</accession>
<evidence type="ECO:0000313" key="1">
    <source>
        <dbReference type="EMBL" id="MDE8603575.1"/>
    </source>
</evidence>
<name>A0ABT5WFH8_9GAMM</name>
<evidence type="ECO:0000313" key="2">
    <source>
        <dbReference type="Proteomes" id="UP001139522"/>
    </source>
</evidence>
<dbReference type="Pfam" id="PF11661">
    <property type="entry name" value="DUF2986"/>
    <property type="match status" value="1"/>
</dbReference>
<dbReference type="InterPro" id="IPR021677">
    <property type="entry name" value="DUF2986"/>
</dbReference>
<reference evidence="1" key="1">
    <citation type="submission" date="2023-01" db="EMBL/GenBank/DDBJ databases">
        <title>Psychroserpens sp. MSW6 and Marinomonas sp. RSW2, isolated from seawater.</title>
        <authorList>
            <person name="Kristyanto S."/>
            <person name="Jung J."/>
            <person name="Kim J.M."/>
            <person name="Jeon C.O."/>
        </authorList>
    </citation>
    <scope>NUCLEOTIDE SEQUENCE</scope>
    <source>
        <strain evidence="1">RSW2</strain>
    </source>
</reference>
<comment type="caution">
    <text evidence="1">The sequence shown here is derived from an EMBL/GenBank/DDBJ whole genome shotgun (WGS) entry which is preliminary data.</text>
</comment>
<dbReference type="RefSeq" id="WP_255896048.1">
    <property type="nucleotide sequence ID" value="NZ_JAMZEG020000002.1"/>
</dbReference>
<gene>
    <name evidence="1" type="ORF">M3I01_011800</name>
</gene>